<sequence length="262" mass="26225">MNRTDTDTLLRTLDVADPHVDPRSPRARAAMQRIVQTDPDARPDVRTARPRARRLALAAGAVAALAAGAVVVPSLVGGGDAAYATWTATPAEATVVQRADAGEACRDALARSIAPADADALAGASVAVAEQRGTWTTVVLAGEGGFGGLCVDDGSAGLFDSMFGSAGVAAVPAPSARGVVVTDLGTGSTSAGDLSLVAGSVGDEVTGVRLRTAGVGDVDASVRDGRFVLWFPGDELRDANAQGVELDVTYADGSTGAVTVGL</sequence>
<comment type="caution">
    <text evidence="2">The sequence shown here is derived from an EMBL/GenBank/DDBJ whole genome shotgun (WGS) entry which is preliminary data.</text>
</comment>
<organism evidence="2 3">
    <name type="scientific">Cellulomonas iranensis</name>
    <dbReference type="NCBI Taxonomy" id="76862"/>
    <lineage>
        <taxon>Bacteria</taxon>
        <taxon>Bacillati</taxon>
        <taxon>Actinomycetota</taxon>
        <taxon>Actinomycetes</taxon>
        <taxon>Micrococcales</taxon>
        <taxon>Cellulomonadaceae</taxon>
        <taxon>Cellulomonas</taxon>
    </lineage>
</organism>
<protein>
    <submittedName>
        <fullName evidence="2">Uncharacterized protein</fullName>
    </submittedName>
</protein>
<proteinExistence type="predicted"/>
<dbReference type="EMBL" id="JAUSVM010000001">
    <property type="protein sequence ID" value="MDQ0425415.1"/>
    <property type="molecule type" value="Genomic_DNA"/>
</dbReference>
<keyword evidence="1" id="KW-0472">Membrane</keyword>
<evidence type="ECO:0000313" key="2">
    <source>
        <dbReference type="EMBL" id="MDQ0425415.1"/>
    </source>
</evidence>
<accession>A0ABU0GJ73</accession>
<keyword evidence="3" id="KW-1185">Reference proteome</keyword>
<reference evidence="2 3" key="1">
    <citation type="submission" date="2023-07" db="EMBL/GenBank/DDBJ databases">
        <title>Sequencing the genomes of 1000 actinobacteria strains.</title>
        <authorList>
            <person name="Klenk H.-P."/>
        </authorList>
    </citation>
    <scope>NUCLEOTIDE SEQUENCE [LARGE SCALE GENOMIC DNA]</scope>
    <source>
        <strain evidence="2 3">DSM 14785</strain>
    </source>
</reference>
<feature type="transmembrane region" description="Helical" evidence="1">
    <location>
        <begin position="55"/>
        <end position="76"/>
    </location>
</feature>
<dbReference type="RefSeq" id="WP_070320031.1">
    <property type="nucleotide sequence ID" value="NZ_JAUSVM010000001.1"/>
</dbReference>
<name>A0ABU0GJ73_9CELL</name>
<gene>
    <name evidence="2" type="ORF">JO380_001796</name>
</gene>
<dbReference type="Proteomes" id="UP001240250">
    <property type="component" value="Unassembled WGS sequence"/>
</dbReference>
<evidence type="ECO:0000256" key="1">
    <source>
        <dbReference type="SAM" id="Phobius"/>
    </source>
</evidence>
<keyword evidence="1" id="KW-0812">Transmembrane</keyword>
<evidence type="ECO:0000313" key="3">
    <source>
        <dbReference type="Proteomes" id="UP001240250"/>
    </source>
</evidence>
<keyword evidence="1" id="KW-1133">Transmembrane helix</keyword>